<proteinExistence type="predicted"/>
<comment type="catalytic activity">
    <reaction evidence="13">
        <text>ATP + H2O = ADP + phosphate + H(+)</text>
        <dbReference type="Rhea" id="RHEA:13065"/>
        <dbReference type="ChEBI" id="CHEBI:15377"/>
        <dbReference type="ChEBI" id="CHEBI:15378"/>
        <dbReference type="ChEBI" id="CHEBI:30616"/>
        <dbReference type="ChEBI" id="CHEBI:43474"/>
        <dbReference type="ChEBI" id="CHEBI:456216"/>
        <dbReference type="EC" id="5.6.2.4"/>
    </reaction>
</comment>
<dbReference type="GO" id="GO:0005829">
    <property type="term" value="C:cytosol"/>
    <property type="evidence" value="ECO:0007669"/>
    <property type="project" value="TreeGrafter"/>
</dbReference>
<evidence type="ECO:0000256" key="14">
    <source>
        <dbReference type="PROSITE-ProRule" id="PRU00560"/>
    </source>
</evidence>
<keyword evidence="1" id="KW-0540">Nuclease</keyword>
<dbReference type="GO" id="GO:0016887">
    <property type="term" value="F:ATP hydrolysis activity"/>
    <property type="evidence" value="ECO:0007669"/>
    <property type="project" value="RHEA"/>
</dbReference>
<dbReference type="PANTHER" id="PTHR11070:SF48">
    <property type="entry name" value="ATP-DEPENDENT HELICASE_NUCLEASE SUBUNIT A"/>
    <property type="match status" value="1"/>
</dbReference>
<dbReference type="RefSeq" id="WP_009348960.1">
    <property type="nucleotide sequence ID" value="NZ_GL638127.1"/>
</dbReference>
<dbReference type="InterPro" id="IPR011335">
    <property type="entry name" value="Restrct_endonuc-II-like"/>
</dbReference>
<keyword evidence="7 14" id="KW-0067">ATP-binding</keyword>
<dbReference type="PROSITE" id="PS51217">
    <property type="entry name" value="UVRD_HELICASE_CTER"/>
    <property type="match status" value="1"/>
</dbReference>
<comment type="caution">
    <text evidence="17">The sequence shown here is derived from an EMBL/GenBank/DDBJ whole genome shotgun (WGS) entry which is preliminary data.</text>
</comment>
<dbReference type="InterPro" id="IPR038726">
    <property type="entry name" value="PDDEXK_AddAB-type"/>
</dbReference>
<feature type="domain" description="UvrD-like helicase C-terminal" evidence="16">
    <location>
        <begin position="540"/>
        <end position="833"/>
    </location>
</feature>
<evidence type="ECO:0000256" key="11">
    <source>
        <dbReference type="ARBA" id="ARBA00034617"/>
    </source>
</evidence>
<evidence type="ECO:0000313" key="18">
    <source>
        <dbReference type="Proteomes" id="UP000004633"/>
    </source>
</evidence>
<evidence type="ECO:0000256" key="8">
    <source>
        <dbReference type="ARBA" id="ARBA00023125"/>
    </source>
</evidence>
<dbReference type="GO" id="GO:0043138">
    <property type="term" value="F:3'-5' DNA helicase activity"/>
    <property type="evidence" value="ECO:0007669"/>
    <property type="project" value="UniProtKB-EC"/>
</dbReference>
<accession>E7N009</accession>
<evidence type="ECO:0000256" key="12">
    <source>
        <dbReference type="ARBA" id="ARBA00034808"/>
    </source>
</evidence>
<keyword evidence="6" id="KW-0269">Exonuclease</keyword>
<evidence type="ECO:0000256" key="5">
    <source>
        <dbReference type="ARBA" id="ARBA00022806"/>
    </source>
</evidence>
<evidence type="ECO:0000256" key="9">
    <source>
        <dbReference type="ARBA" id="ARBA00023204"/>
    </source>
</evidence>
<evidence type="ECO:0000313" key="17">
    <source>
        <dbReference type="EMBL" id="EFW30673.1"/>
    </source>
</evidence>
<dbReference type="Pfam" id="PF00580">
    <property type="entry name" value="UvrD-helicase"/>
    <property type="match status" value="1"/>
</dbReference>
<dbReference type="EMBL" id="AECV01000001">
    <property type="protein sequence ID" value="EFW30673.1"/>
    <property type="molecule type" value="Genomic_DNA"/>
</dbReference>
<feature type="binding site" evidence="14">
    <location>
        <begin position="26"/>
        <end position="33"/>
    </location>
    <ligand>
        <name>ATP</name>
        <dbReference type="ChEBI" id="CHEBI:30616"/>
    </ligand>
</feature>
<organism evidence="17 18">
    <name type="scientific">Selenomonas artemidis F0399</name>
    <dbReference type="NCBI Taxonomy" id="749551"/>
    <lineage>
        <taxon>Bacteria</taxon>
        <taxon>Bacillati</taxon>
        <taxon>Bacillota</taxon>
        <taxon>Negativicutes</taxon>
        <taxon>Selenomonadales</taxon>
        <taxon>Selenomonadaceae</taxon>
        <taxon>Selenomonas</taxon>
    </lineage>
</organism>
<evidence type="ECO:0000256" key="7">
    <source>
        <dbReference type="ARBA" id="ARBA00022840"/>
    </source>
</evidence>
<dbReference type="EC" id="5.6.2.4" evidence="12"/>
<dbReference type="GO" id="GO:0004527">
    <property type="term" value="F:exonuclease activity"/>
    <property type="evidence" value="ECO:0007669"/>
    <property type="project" value="UniProtKB-KW"/>
</dbReference>
<dbReference type="STRING" id="749551.HMPREF9555_00302"/>
<keyword evidence="9" id="KW-0234">DNA repair</keyword>
<reference evidence="17 18" key="1">
    <citation type="submission" date="2010-08" db="EMBL/GenBank/DDBJ databases">
        <authorList>
            <person name="Weinstock G."/>
            <person name="Sodergren E."/>
            <person name="Clifton S."/>
            <person name="Fulton L."/>
            <person name="Fulton B."/>
            <person name="Courtney L."/>
            <person name="Fronick C."/>
            <person name="Harrison M."/>
            <person name="Strong C."/>
            <person name="Farmer C."/>
            <person name="Delahaunty K."/>
            <person name="Markovic C."/>
            <person name="Hall O."/>
            <person name="Minx P."/>
            <person name="Tomlinson C."/>
            <person name="Mitreva M."/>
            <person name="Hou S."/>
            <person name="Chen J."/>
            <person name="Wollam A."/>
            <person name="Pepin K.H."/>
            <person name="Johnson M."/>
            <person name="Bhonagiri V."/>
            <person name="Zhang X."/>
            <person name="Suruliraj S."/>
            <person name="Warren W."/>
            <person name="Chinwalla A."/>
            <person name="Mardis E.R."/>
            <person name="Wilson R.K."/>
        </authorList>
    </citation>
    <scope>NUCLEOTIDE SEQUENCE [LARGE SCALE GENOMIC DNA]</scope>
    <source>
        <strain evidence="17 18">F0399</strain>
    </source>
</reference>
<dbReference type="Gene3D" id="3.40.50.300">
    <property type="entry name" value="P-loop containing nucleotide triphosphate hydrolases"/>
    <property type="match status" value="4"/>
</dbReference>
<evidence type="ECO:0000256" key="1">
    <source>
        <dbReference type="ARBA" id="ARBA00022722"/>
    </source>
</evidence>
<dbReference type="GO" id="GO:0003677">
    <property type="term" value="F:DNA binding"/>
    <property type="evidence" value="ECO:0007669"/>
    <property type="project" value="UniProtKB-KW"/>
</dbReference>
<dbReference type="SUPFAM" id="SSF52540">
    <property type="entry name" value="P-loop containing nucleoside triphosphate hydrolases"/>
    <property type="match status" value="1"/>
</dbReference>
<dbReference type="Proteomes" id="UP000004633">
    <property type="component" value="Unassembled WGS sequence"/>
</dbReference>
<evidence type="ECO:0000259" key="16">
    <source>
        <dbReference type="PROSITE" id="PS51217"/>
    </source>
</evidence>
<keyword evidence="5 14" id="KW-0347">Helicase</keyword>
<evidence type="ECO:0000259" key="15">
    <source>
        <dbReference type="PROSITE" id="PS51198"/>
    </source>
</evidence>
<dbReference type="PROSITE" id="PS51198">
    <property type="entry name" value="UVRD_HELICASE_ATP_BIND"/>
    <property type="match status" value="1"/>
</dbReference>
<dbReference type="GO" id="GO:0033202">
    <property type="term" value="C:DNA helicase complex"/>
    <property type="evidence" value="ECO:0007669"/>
    <property type="project" value="TreeGrafter"/>
</dbReference>
<dbReference type="GO" id="GO:0005524">
    <property type="term" value="F:ATP binding"/>
    <property type="evidence" value="ECO:0007669"/>
    <property type="project" value="UniProtKB-UniRule"/>
</dbReference>
<comment type="catalytic activity">
    <reaction evidence="11">
        <text>Couples ATP hydrolysis with the unwinding of duplex DNA by translocating in the 3'-5' direction.</text>
        <dbReference type="EC" id="5.6.2.4"/>
    </reaction>
</comment>
<keyword evidence="2 14" id="KW-0547">Nucleotide-binding</keyword>
<keyword evidence="18" id="KW-1185">Reference proteome</keyword>
<dbReference type="Pfam" id="PF12705">
    <property type="entry name" value="PDDEXK_1"/>
    <property type="match status" value="1"/>
</dbReference>
<dbReference type="HOGENOM" id="CLU_001114_3_1_9"/>
<dbReference type="SUPFAM" id="SSF52980">
    <property type="entry name" value="Restriction endonuclease-like"/>
    <property type="match status" value="1"/>
</dbReference>
<dbReference type="InterPro" id="IPR027417">
    <property type="entry name" value="P-loop_NTPase"/>
</dbReference>
<gene>
    <name evidence="17" type="primary">addA</name>
    <name evidence="17" type="ORF">HMPREF9555_00302</name>
</gene>
<dbReference type="GO" id="GO:0006302">
    <property type="term" value="P:double-strand break repair"/>
    <property type="evidence" value="ECO:0007669"/>
    <property type="project" value="InterPro"/>
</dbReference>
<dbReference type="InterPro" id="IPR011604">
    <property type="entry name" value="PDDEXK-like_dom_sf"/>
</dbReference>
<dbReference type="InterPro" id="IPR014017">
    <property type="entry name" value="DNA_helicase_UvrD-like_C"/>
</dbReference>
<dbReference type="GO" id="GO:0000725">
    <property type="term" value="P:recombinational repair"/>
    <property type="evidence" value="ECO:0007669"/>
    <property type="project" value="TreeGrafter"/>
</dbReference>
<feature type="domain" description="UvrD-like helicase ATP-binding" evidence="15">
    <location>
        <begin position="5"/>
        <end position="504"/>
    </location>
</feature>
<keyword evidence="10" id="KW-0413">Isomerase</keyword>
<dbReference type="NCBIfam" id="TIGR02785">
    <property type="entry name" value="addA_Gpos"/>
    <property type="match status" value="1"/>
</dbReference>
<protein>
    <recommendedName>
        <fullName evidence="12">DNA 3'-5' helicase</fullName>
        <ecNumber evidence="12">5.6.2.4</ecNumber>
    </recommendedName>
</protein>
<dbReference type="Gene3D" id="3.90.320.10">
    <property type="match status" value="1"/>
</dbReference>
<keyword evidence="8" id="KW-0238">DNA-binding</keyword>
<evidence type="ECO:0000256" key="10">
    <source>
        <dbReference type="ARBA" id="ARBA00023235"/>
    </source>
</evidence>
<keyword evidence="3" id="KW-0227">DNA damage</keyword>
<evidence type="ECO:0000256" key="13">
    <source>
        <dbReference type="ARBA" id="ARBA00048988"/>
    </source>
</evidence>
<evidence type="ECO:0000256" key="2">
    <source>
        <dbReference type="ARBA" id="ARBA00022741"/>
    </source>
</evidence>
<dbReference type="Pfam" id="PF13361">
    <property type="entry name" value="UvrD_C"/>
    <property type="match status" value="2"/>
</dbReference>
<dbReference type="InterPro" id="IPR000212">
    <property type="entry name" value="DNA_helicase_UvrD/REP"/>
</dbReference>
<name>E7N009_9FIRM</name>
<evidence type="ECO:0000256" key="4">
    <source>
        <dbReference type="ARBA" id="ARBA00022801"/>
    </source>
</evidence>
<evidence type="ECO:0000256" key="6">
    <source>
        <dbReference type="ARBA" id="ARBA00022839"/>
    </source>
</evidence>
<sequence length="1281" mass="143254">MANDMRFTADQQRAIETRGQNILVAAAAGSGKTRVLVERIIAQVRSGELSLDRVLVLTFTKAAAAEMRERIETALNAEIDRIAEERAATSDADEEIAALERQRILLTGADISTFHSFCQRILQTYIEATQIPPNYRLASEQEILLLTNDVFERLLEEKYSAAAAQGDAEGFLAFADAYVGDKGGDERLQKAVLALYKFALSQPSPETWLAAQGSEPDDTPYWERAGFSLLVDELRTALRKICADYRRALALLSEGDDAFRAAAEKTRDAVLKHLGIYEALAGEVEAFAHAQNTAAWTKFVSAAAAAKKERGAIPRKDLDAYAPEIAAEFNRLTKTVFAAWDKLLKRLPETAEDLCAAENRANADIRRFAQLTIEFHAAMQREKIARGILYFSDLEHEALHLLCAHPEQLQADPTMVDPTDIAVELQGHFDAIMVDEYQDTNGLQEGILRQIARGDNRFIVGDVKQSIYRFRLADPVLFQQTYRAYRSGAAEGTLVTMSENFRSRAEVLEPINYIFSQIMTETAVDIAYDEKARLNPGRKFDALPGGKSLAAPMELNLLRVDYTDRADEEEKEEGEEESGEELGKFEVEAHFIARRIAELISEKYIVHDGGGGHPLTYSDIVILLRAAKGRAGVLIDALRDAGIPAYADEPGGYFESGEIRMMLALLAALDNARQDTALAAVLASPMIGLRMEELAELRAHTPRGSIYDMLTADGGDELPAELMTRARHALERIRAWRRYALVHSVPELLWMLYRDTGYYDYVGTLPGGVLRQANLRMLIDRASEFERTNERGLFRFLRYIDALRSRSTDLSAARTLGESENVVRIMTIHKSKGLEFPVVFLSNIGGSFNEKDTGGDLLYHAREGIGLRLFENTEAGRQRYDTLSLRRVKDVIARETKAEEMRILYVAMTRAQEKLILTGTLNVTRSGKDKLEQLHEKCLTYAQETGAVLPDASILGGKSYLDWIALALMRHPDGAQLFDADAEIAPYLPVSPAARFDVHLLDEDARAARRRAADEDDPILAAVRADDPLPEGGRAEEVARILDWHYDARGTEHIHAKTSVTELKRRRAELIEEMPPPFAPALGDAGAETAEAWETPRFLRSDACAYLTPMERGIAMHTFMQQLDLTDAADIDAIVRQANTLLEKGILTEAERESIRIEHVWKFAASRLGRRMRAAKAVYRELPFGRLLPAQKYYAEAQDAEDKIFLQGIIDVLFEEDDGGYVLLDYKTDRKISAAAARARYQFQIDLYGEAVETILGRPVKERWLFLLDTGQEVKMWDAGK</sequence>
<dbReference type="InterPro" id="IPR014016">
    <property type="entry name" value="UvrD-like_ATP-bd"/>
</dbReference>
<dbReference type="InterPro" id="IPR014152">
    <property type="entry name" value="AddA"/>
</dbReference>
<keyword evidence="4 14" id="KW-0378">Hydrolase</keyword>
<evidence type="ECO:0000256" key="3">
    <source>
        <dbReference type="ARBA" id="ARBA00022763"/>
    </source>
</evidence>
<dbReference type="PANTHER" id="PTHR11070">
    <property type="entry name" value="UVRD / RECB / PCRA DNA HELICASE FAMILY MEMBER"/>
    <property type="match status" value="1"/>
</dbReference>